<dbReference type="AlphaFoldDB" id="A0A0A0LA25"/>
<reference evidence="2 3" key="3">
    <citation type="journal article" date="2010" name="BMC Genomics">
        <title>Transcriptome sequencing and comparative analysis of cucumber flowers with different sex types.</title>
        <authorList>
            <person name="Guo S."/>
            <person name="Zheng Y."/>
            <person name="Joung J.G."/>
            <person name="Liu S."/>
            <person name="Zhang Z."/>
            <person name="Crasta O.R."/>
            <person name="Sobral B.W."/>
            <person name="Xu Y."/>
            <person name="Huang S."/>
            <person name="Fei Z."/>
        </authorList>
    </citation>
    <scope>NUCLEOTIDE SEQUENCE [LARGE SCALE GENOMIC DNA]</scope>
    <source>
        <strain evidence="3">cv. 9930</strain>
    </source>
</reference>
<sequence length="119" mass="12914">MIHSQNTPVFGGALSATEDDGRGRKRIREGKFFSDEISLSQGTVSVEVGVVAEAILVTRSGKGKIWNSGFADGVITREERKRRGERRIKGGGFRLGQGGQSFLNFFVMTLNPRELAAGV</sequence>
<reference evidence="2 3" key="4">
    <citation type="journal article" date="2011" name="BMC Genomics">
        <title>RNA-Seq improves annotation of protein-coding genes in the cucumber genome.</title>
        <authorList>
            <person name="Li Z."/>
            <person name="Zhang Z."/>
            <person name="Yan P."/>
            <person name="Huang S."/>
            <person name="Fei Z."/>
            <person name="Lin K."/>
        </authorList>
    </citation>
    <scope>NUCLEOTIDE SEQUENCE [LARGE SCALE GENOMIC DNA]</scope>
    <source>
        <strain evidence="3">cv. 9930</strain>
    </source>
</reference>
<dbReference type="EMBL" id="CM002924">
    <property type="protein sequence ID" value="KGN57462.1"/>
    <property type="molecule type" value="Genomic_DNA"/>
</dbReference>
<evidence type="ECO:0000313" key="3">
    <source>
        <dbReference type="Proteomes" id="UP000029981"/>
    </source>
</evidence>
<keyword evidence="3" id="KW-1185">Reference proteome</keyword>
<dbReference type="OMA" id="MIHSQNT"/>
<evidence type="ECO:0000313" key="2">
    <source>
        <dbReference type="EMBL" id="KGN57462.1"/>
    </source>
</evidence>
<dbReference type="Gramene" id="KGN57462">
    <property type="protein sequence ID" value="KGN57462"/>
    <property type="gene ID" value="Csa_3G188345"/>
</dbReference>
<reference evidence="2 3" key="2">
    <citation type="journal article" date="2009" name="PLoS ONE">
        <title>An integrated genetic and cytogenetic map of the cucumber genome.</title>
        <authorList>
            <person name="Ren Y."/>
            <person name="Zhang Z."/>
            <person name="Liu J."/>
            <person name="Staub J.E."/>
            <person name="Han Y."/>
            <person name="Cheng Z."/>
            <person name="Li X."/>
            <person name="Lu J."/>
            <person name="Miao H."/>
            <person name="Kang H."/>
            <person name="Xie B."/>
            <person name="Gu X."/>
            <person name="Wang X."/>
            <person name="Du Y."/>
            <person name="Jin W."/>
            <person name="Huang S."/>
        </authorList>
    </citation>
    <scope>NUCLEOTIDE SEQUENCE [LARGE SCALE GENOMIC DNA]</scope>
    <source>
        <strain evidence="3">cv. 9930</strain>
    </source>
</reference>
<gene>
    <name evidence="2" type="ORF">Csa_3G188345</name>
</gene>
<name>A0A0A0LA25_CUCSA</name>
<evidence type="ECO:0000256" key="1">
    <source>
        <dbReference type="SAM" id="MobiDB-lite"/>
    </source>
</evidence>
<protein>
    <submittedName>
        <fullName evidence="2">Uncharacterized protein</fullName>
    </submittedName>
</protein>
<organism evidence="2 3">
    <name type="scientific">Cucumis sativus</name>
    <name type="common">Cucumber</name>
    <dbReference type="NCBI Taxonomy" id="3659"/>
    <lineage>
        <taxon>Eukaryota</taxon>
        <taxon>Viridiplantae</taxon>
        <taxon>Streptophyta</taxon>
        <taxon>Embryophyta</taxon>
        <taxon>Tracheophyta</taxon>
        <taxon>Spermatophyta</taxon>
        <taxon>Magnoliopsida</taxon>
        <taxon>eudicotyledons</taxon>
        <taxon>Gunneridae</taxon>
        <taxon>Pentapetalae</taxon>
        <taxon>rosids</taxon>
        <taxon>fabids</taxon>
        <taxon>Cucurbitales</taxon>
        <taxon>Cucurbitaceae</taxon>
        <taxon>Benincaseae</taxon>
        <taxon>Cucumis</taxon>
    </lineage>
</organism>
<reference evidence="2 3" key="1">
    <citation type="journal article" date="2009" name="Nat. Genet.">
        <title>The genome of the cucumber, Cucumis sativus L.</title>
        <authorList>
            <person name="Huang S."/>
            <person name="Li R."/>
            <person name="Zhang Z."/>
            <person name="Li L."/>
            <person name="Gu X."/>
            <person name="Fan W."/>
            <person name="Lucas W.J."/>
            <person name="Wang X."/>
            <person name="Xie B."/>
            <person name="Ni P."/>
            <person name="Ren Y."/>
            <person name="Zhu H."/>
            <person name="Li J."/>
            <person name="Lin K."/>
            <person name="Jin W."/>
            <person name="Fei Z."/>
            <person name="Li G."/>
            <person name="Staub J."/>
            <person name="Kilian A."/>
            <person name="van der Vossen E.A."/>
            <person name="Wu Y."/>
            <person name="Guo J."/>
            <person name="He J."/>
            <person name="Jia Z."/>
            <person name="Ren Y."/>
            <person name="Tian G."/>
            <person name="Lu Y."/>
            <person name="Ruan J."/>
            <person name="Qian W."/>
            <person name="Wang M."/>
            <person name="Huang Q."/>
            <person name="Li B."/>
            <person name="Xuan Z."/>
            <person name="Cao J."/>
            <person name="Asan"/>
            <person name="Wu Z."/>
            <person name="Zhang J."/>
            <person name="Cai Q."/>
            <person name="Bai Y."/>
            <person name="Zhao B."/>
            <person name="Han Y."/>
            <person name="Li Y."/>
            <person name="Li X."/>
            <person name="Wang S."/>
            <person name="Shi Q."/>
            <person name="Liu S."/>
            <person name="Cho W.K."/>
            <person name="Kim J.Y."/>
            <person name="Xu Y."/>
            <person name="Heller-Uszynska K."/>
            <person name="Miao H."/>
            <person name="Cheng Z."/>
            <person name="Zhang S."/>
            <person name="Wu J."/>
            <person name="Yang Y."/>
            <person name="Kang H."/>
            <person name="Li M."/>
            <person name="Liang H."/>
            <person name="Ren X."/>
            <person name="Shi Z."/>
            <person name="Wen M."/>
            <person name="Jian M."/>
            <person name="Yang H."/>
            <person name="Zhang G."/>
            <person name="Yang Z."/>
            <person name="Chen R."/>
            <person name="Liu S."/>
            <person name="Li J."/>
            <person name="Ma L."/>
            <person name="Liu H."/>
            <person name="Zhou Y."/>
            <person name="Zhao J."/>
            <person name="Fang X."/>
            <person name="Li G."/>
            <person name="Fang L."/>
            <person name="Li Y."/>
            <person name="Liu D."/>
            <person name="Zheng H."/>
            <person name="Zhang Y."/>
            <person name="Qin N."/>
            <person name="Li Z."/>
            <person name="Yang G."/>
            <person name="Yang S."/>
            <person name="Bolund L."/>
            <person name="Kristiansen K."/>
            <person name="Zheng H."/>
            <person name="Li S."/>
            <person name="Zhang X."/>
            <person name="Yang H."/>
            <person name="Wang J."/>
            <person name="Sun R."/>
            <person name="Zhang B."/>
            <person name="Jiang S."/>
            <person name="Wang J."/>
            <person name="Du Y."/>
            <person name="Li S."/>
        </authorList>
    </citation>
    <scope>NUCLEOTIDE SEQUENCE [LARGE SCALE GENOMIC DNA]</scope>
    <source>
        <strain evidence="3">cv. 9930</strain>
    </source>
</reference>
<accession>A0A0A0LA25</accession>
<proteinExistence type="predicted"/>
<feature type="region of interest" description="Disordered" evidence="1">
    <location>
        <begin position="1"/>
        <end position="23"/>
    </location>
</feature>
<dbReference type="Proteomes" id="UP000029981">
    <property type="component" value="Chromosome 3"/>
</dbReference>